<feature type="transmembrane region" description="Helical" evidence="1">
    <location>
        <begin position="455"/>
        <end position="471"/>
    </location>
</feature>
<feature type="transmembrane region" description="Helical" evidence="1">
    <location>
        <begin position="399"/>
        <end position="417"/>
    </location>
</feature>
<feature type="transmembrane region" description="Helical" evidence="1">
    <location>
        <begin position="86"/>
        <end position="104"/>
    </location>
</feature>
<dbReference type="AlphaFoldDB" id="A0A6J4H0V2"/>
<name>A0A6J4H0V2_9PROT</name>
<evidence type="ECO:0000256" key="1">
    <source>
        <dbReference type="SAM" id="Phobius"/>
    </source>
</evidence>
<keyword evidence="1" id="KW-1133">Transmembrane helix</keyword>
<keyword evidence="1" id="KW-0472">Membrane</keyword>
<proteinExistence type="predicted"/>
<feature type="transmembrane region" description="Helical" evidence="1">
    <location>
        <begin position="29"/>
        <end position="48"/>
    </location>
</feature>
<gene>
    <name evidence="2" type="ORF">AVDCRST_MAG04-29</name>
</gene>
<feature type="transmembrane region" description="Helical" evidence="1">
    <location>
        <begin position="423"/>
        <end position="443"/>
    </location>
</feature>
<organism evidence="2">
    <name type="scientific">uncultured Acetobacteraceae bacterium</name>
    <dbReference type="NCBI Taxonomy" id="169975"/>
    <lineage>
        <taxon>Bacteria</taxon>
        <taxon>Pseudomonadati</taxon>
        <taxon>Pseudomonadota</taxon>
        <taxon>Alphaproteobacteria</taxon>
        <taxon>Acetobacterales</taxon>
        <taxon>Acetobacteraceae</taxon>
        <taxon>environmental samples</taxon>
    </lineage>
</organism>
<protein>
    <submittedName>
        <fullName evidence="2">Uncharacterized protein</fullName>
    </submittedName>
</protein>
<reference evidence="2" key="1">
    <citation type="submission" date="2020-02" db="EMBL/GenBank/DDBJ databases">
        <authorList>
            <person name="Meier V. D."/>
        </authorList>
    </citation>
    <scope>NUCLEOTIDE SEQUENCE</scope>
    <source>
        <strain evidence="2">AVDCRST_MAG04</strain>
    </source>
</reference>
<keyword evidence="1" id="KW-0812">Transmembrane</keyword>
<accession>A0A6J4H0V2</accession>
<feature type="transmembrane region" description="Helical" evidence="1">
    <location>
        <begin position="192"/>
        <end position="209"/>
    </location>
</feature>
<dbReference type="EMBL" id="CADCTL010000001">
    <property type="protein sequence ID" value="CAA9209299.1"/>
    <property type="molecule type" value="Genomic_DNA"/>
</dbReference>
<sequence>MSIAGTLNGFSTGEVTAAAGRGLSARAQLLFAAAVFLACLAPAVINGYPVVFPDTEGYLVAADVFRPQFTRAFGYGAFLRATGGLWSLWLPIVVQAALTAWLVTRSVALDSPRWPLAWRLPLALSLFAVVALSHAPWLAAWVQPDLFTGLMLLALFLLVEHRADLPLAERLLLLGMVIGCVTTHLTHPLLLLGLAIFAFACLLVVRLRRAGRDLLWRFRRAAVLSLLAAGVGWGALAAGNWITYRALTGSLGGSVFLFARLAADGDAAAALRPGCEAGKPWVACRYLDRLKLSTDEFLWRTWSPLPEMGFAPKFMHEAAELNPILLRQVWPEWLANSAVRTLRQTVQFELGNGMDDEGTWTFGDPMIQIGQAKVIDAVTDTLQATDDLRPLMPRLPAETLAGAGLVALAGLVAFGFVRRRPDVWVPALLFLTAYLGNAALVALGSDVFGRYAARLVWLAPLLAGLIAARAACPPVPFQFSRHATAPGAMNVPAQKR</sequence>
<feature type="transmembrane region" description="Helical" evidence="1">
    <location>
        <begin position="221"/>
        <end position="238"/>
    </location>
</feature>
<feature type="transmembrane region" description="Helical" evidence="1">
    <location>
        <begin position="116"/>
        <end position="135"/>
    </location>
</feature>
<evidence type="ECO:0000313" key="2">
    <source>
        <dbReference type="EMBL" id="CAA9209299.1"/>
    </source>
</evidence>